<feature type="repeat" description="WD" evidence="7">
    <location>
        <begin position="319"/>
        <end position="360"/>
    </location>
</feature>
<dbReference type="GO" id="GO:0051301">
    <property type="term" value="P:cell division"/>
    <property type="evidence" value="ECO:0007669"/>
    <property type="project" value="UniProtKB-KW"/>
</dbReference>
<keyword evidence="11" id="KW-1185">Reference proteome</keyword>
<keyword evidence="3" id="KW-0132">Cell division</keyword>
<evidence type="ECO:0000259" key="9">
    <source>
        <dbReference type="Pfam" id="PF24807"/>
    </source>
</evidence>
<evidence type="ECO:0000256" key="3">
    <source>
        <dbReference type="ARBA" id="ARBA00022618"/>
    </source>
</evidence>
<dbReference type="GeneID" id="75910867"/>
<reference evidence="10" key="2">
    <citation type="journal article" date="2022" name="Proc. Natl. Acad. Sci. U.S.A.">
        <title>Diploid-dominant life cycles characterize the early evolution of Fungi.</title>
        <authorList>
            <person name="Amses K.R."/>
            <person name="Simmons D.R."/>
            <person name="Longcore J.E."/>
            <person name="Mondo S.J."/>
            <person name="Seto K."/>
            <person name="Jeronimo G.H."/>
            <person name="Bonds A.E."/>
            <person name="Quandt C.A."/>
            <person name="Davis W.J."/>
            <person name="Chang Y."/>
            <person name="Federici B.A."/>
            <person name="Kuo A."/>
            <person name="LaButti K."/>
            <person name="Pangilinan J."/>
            <person name="Andreopoulos W."/>
            <person name="Tritt A."/>
            <person name="Riley R."/>
            <person name="Hundley H."/>
            <person name="Johnson J."/>
            <person name="Lipzen A."/>
            <person name="Barry K."/>
            <person name="Lang B.F."/>
            <person name="Cuomo C.A."/>
            <person name="Buchler N.E."/>
            <person name="Grigoriev I.V."/>
            <person name="Spatafora J.W."/>
            <person name="Stajich J.E."/>
            <person name="James T.Y."/>
        </authorList>
    </citation>
    <scope>NUCLEOTIDE SEQUENCE</scope>
    <source>
        <strain evidence="10">AG</strain>
    </source>
</reference>
<organism evidence="10 11">
    <name type="scientific">Umbelopsis ramanniana AG</name>
    <dbReference type="NCBI Taxonomy" id="1314678"/>
    <lineage>
        <taxon>Eukaryota</taxon>
        <taxon>Fungi</taxon>
        <taxon>Fungi incertae sedis</taxon>
        <taxon>Mucoromycota</taxon>
        <taxon>Mucoromycotina</taxon>
        <taxon>Umbelopsidomycetes</taxon>
        <taxon>Umbelopsidales</taxon>
        <taxon>Umbelopsidaceae</taxon>
        <taxon>Umbelopsis</taxon>
    </lineage>
</organism>
<dbReference type="PANTHER" id="PTHR19918">
    <property type="entry name" value="CELL DIVISION CYCLE 20 CDC20 FIZZY -RELATED"/>
    <property type="match status" value="1"/>
</dbReference>
<keyword evidence="5" id="KW-0498">Mitosis</keyword>
<evidence type="ECO:0000256" key="8">
    <source>
        <dbReference type="SAM" id="MobiDB-lite"/>
    </source>
</evidence>
<dbReference type="GO" id="GO:0005680">
    <property type="term" value="C:anaphase-promoting complex"/>
    <property type="evidence" value="ECO:0007669"/>
    <property type="project" value="TreeGrafter"/>
</dbReference>
<dbReference type="CDD" id="cd00200">
    <property type="entry name" value="WD40"/>
    <property type="match status" value="1"/>
</dbReference>
<feature type="compositionally biased region" description="Polar residues" evidence="8">
    <location>
        <begin position="125"/>
        <end position="148"/>
    </location>
</feature>
<dbReference type="GO" id="GO:0010997">
    <property type="term" value="F:anaphase-promoting complex binding"/>
    <property type="evidence" value="ECO:0007669"/>
    <property type="project" value="InterPro"/>
</dbReference>
<evidence type="ECO:0000256" key="1">
    <source>
        <dbReference type="ARBA" id="ARBA00006445"/>
    </source>
</evidence>
<feature type="region of interest" description="Disordered" evidence="8">
    <location>
        <begin position="106"/>
        <end position="148"/>
    </location>
</feature>
<dbReference type="SUPFAM" id="SSF50978">
    <property type="entry name" value="WD40 repeat-like"/>
    <property type="match status" value="1"/>
</dbReference>
<dbReference type="Gene3D" id="2.130.10.10">
    <property type="entry name" value="YVTN repeat-like/Quinoprotein amine dehydrogenase"/>
    <property type="match status" value="1"/>
</dbReference>
<sequence length="600" mass="65881">MGPRTMQDFPCLFSSISSLQMGSPSARKSSTARSSVTSSTTKSATGRQTILPFVPVSKSQAVALPLSPARKNTNANPLLDTKALNYSPVNPNSSLKQTSLLSRLKSVKAHSSSSVPKVATKENKPTSSSQPSADLTSSTGPRRTLKRSNSAFSSLDIVGKDWLQNAPTKRSCKVINKTHYDRFIPNRDGMNLASSQFNLSNDSKSPYLDRASQEYKERVAQACGIVPGQRILAFKAKPPTSDKEDLRKYFNPMMKTSTSSSSQRRILTAPEKILDAPGMLDDFYLNLLDWSSLNVIAIALHKSIYLWNADTGDIKPLNYESNTNTIASLSWSSDGSYLAVGTSDGDTQVWDVETNTKLRSMTGHESRVGVLSWDKHIVSSGARDGSIWHHDVRVAQHKIAELHGHTDEVCGLEWRSDGMLLASGGNDNLVNIWDARNTKPKFTKASHNAAVKAMAWCPWNLNLLATGGGTSDKHVHFWNTTTTARLHSIYTGSQVSSIVWSTQYKELVTSHGLPNNHLSVWEYPTLKKVIDVPAHDSRILHTAISPDGQVIASAAADENLKFWRVFENIDKGKISKKEEVSKLVSGGKKQGQARRSMSIR</sequence>
<dbReference type="PROSITE" id="PS50294">
    <property type="entry name" value="WD_REPEATS_REGION"/>
    <property type="match status" value="3"/>
</dbReference>
<dbReference type="GO" id="GO:1990757">
    <property type="term" value="F:ubiquitin ligase activator activity"/>
    <property type="evidence" value="ECO:0007669"/>
    <property type="project" value="TreeGrafter"/>
</dbReference>
<dbReference type="InterPro" id="IPR056150">
    <property type="entry name" value="WD40_CDC20-Fz"/>
</dbReference>
<evidence type="ECO:0000256" key="6">
    <source>
        <dbReference type="ARBA" id="ARBA00023306"/>
    </source>
</evidence>
<dbReference type="PANTHER" id="PTHR19918:SF8">
    <property type="entry name" value="FI02843P"/>
    <property type="match status" value="1"/>
</dbReference>
<feature type="compositionally biased region" description="Low complexity" evidence="8">
    <location>
        <begin position="23"/>
        <end position="44"/>
    </location>
</feature>
<dbReference type="PROSITE" id="PS00678">
    <property type="entry name" value="WD_REPEATS_1"/>
    <property type="match status" value="1"/>
</dbReference>
<dbReference type="AlphaFoldDB" id="A0AAD5HGT9"/>
<dbReference type="InterPro" id="IPR036322">
    <property type="entry name" value="WD40_repeat_dom_sf"/>
</dbReference>
<evidence type="ECO:0000256" key="2">
    <source>
        <dbReference type="ARBA" id="ARBA00022574"/>
    </source>
</evidence>
<dbReference type="FunFam" id="2.130.10.10:FF:000098">
    <property type="entry name" value="WD repeat-containing protein slp1"/>
    <property type="match status" value="1"/>
</dbReference>
<dbReference type="InterPro" id="IPR001680">
    <property type="entry name" value="WD40_rpt"/>
</dbReference>
<dbReference type="InterPro" id="IPR015943">
    <property type="entry name" value="WD40/YVTN_repeat-like_dom_sf"/>
</dbReference>
<protein>
    <recommendedName>
        <fullName evidence="9">CDC20/Fizzy WD40 domain-containing protein</fullName>
    </recommendedName>
</protein>
<accession>A0AAD5HGT9</accession>
<dbReference type="GO" id="GO:0031145">
    <property type="term" value="P:anaphase-promoting complex-dependent catabolic process"/>
    <property type="evidence" value="ECO:0007669"/>
    <property type="project" value="TreeGrafter"/>
</dbReference>
<dbReference type="GO" id="GO:1905786">
    <property type="term" value="P:positive regulation of anaphase-promoting complex-dependent catabolic process"/>
    <property type="evidence" value="ECO:0007669"/>
    <property type="project" value="TreeGrafter"/>
</dbReference>
<evidence type="ECO:0000256" key="4">
    <source>
        <dbReference type="ARBA" id="ARBA00022737"/>
    </source>
</evidence>
<keyword evidence="6" id="KW-0131">Cell cycle</keyword>
<comment type="similarity">
    <text evidence="1">Belongs to the WD repeat CDC20/Fizzy family.</text>
</comment>
<comment type="caution">
    <text evidence="10">The sequence shown here is derived from an EMBL/GenBank/DDBJ whole genome shotgun (WGS) entry which is preliminary data.</text>
</comment>
<keyword evidence="4" id="KW-0677">Repeat</keyword>
<dbReference type="EMBL" id="MU620894">
    <property type="protein sequence ID" value="KAI8583845.1"/>
    <property type="molecule type" value="Genomic_DNA"/>
</dbReference>
<evidence type="ECO:0000313" key="10">
    <source>
        <dbReference type="EMBL" id="KAI8583845.1"/>
    </source>
</evidence>
<evidence type="ECO:0000256" key="7">
    <source>
        <dbReference type="PROSITE-ProRule" id="PRU00221"/>
    </source>
</evidence>
<dbReference type="Proteomes" id="UP001206595">
    <property type="component" value="Unassembled WGS sequence"/>
</dbReference>
<dbReference type="RefSeq" id="XP_051448849.1">
    <property type="nucleotide sequence ID" value="XM_051585519.1"/>
</dbReference>
<feature type="domain" description="CDC20/Fizzy WD40" evidence="9">
    <location>
        <begin position="274"/>
        <end position="563"/>
    </location>
</feature>
<gene>
    <name evidence="10" type="ORF">K450DRAFT_220253</name>
</gene>
<evidence type="ECO:0000313" key="11">
    <source>
        <dbReference type="Proteomes" id="UP001206595"/>
    </source>
</evidence>
<keyword evidence="2 7" id="KW-0853">WD repeat</keyword>
<name>A0AAD5HGT9_UMBRA</name>
<dbReference type="InterPro" id="IPR033010">
    <property type="entry name" value="Cdc20/Fizzy"/>
</dbReference>
<feature type="region of interest" description="Disordered" evidence="8">
    <location>
        <begin position="20"/>
        <end position="44"/>
    </location>
</feature>
<feature type="repeat" description="WD" evidence="7">
    <location>
        <begin position="532"/>
        <end position="565"/>
    </location>
</feature>
<dbReference type="InterPro" id="IPR019775">
    <property type="entry name" value="WD40_repeat_CS"/>
</dbReference>
<reference evidence="10" key="1">
    <citation type="submission" date="2021-06" db="EMBL/GenBank/DDBJ databases">
        <authorList>
            <consortium name="DOE Joint Genome Institute"/>
            <person name="Mondo S.J."/>
            <person name="Amses K.R."/>
            <person name="Simmons D.R."/>
            <person name="Longcore J.E."/>
            <person name="Seto K."/>
            <person name="Alves G.H."/>
            <person name="Bonds A.E."/>
            <person name="Quandt C.A."/>
            <person name="Davis W.J."/>
            <person name="Chang Y."/>
            <person name="Letcher P.M."/>
            <person name="Powell M.J."/>
            <person name="Kuo A."/>
            <person name="Labutti K."/>
            <person name="Pangilinan J."/>
            <person name="Andreopoulos W."/>
            <person name="Tritt A."/>
            <person name="Riley R."/>
            <person name="Hundley H."/>
            <person name="Johnson J."/>
            <person name="Lipzen A."/>
            <person name="Barry K."/>
            <person name="Berbee M.L."/>
            <person name="Buchler N.E."/>
            <person name="Grigoriev I.V."/>
            <person name="Spatafora J.W."/>
            <person name="Stajich J.E."/>
            <person name="James T.Y."/>
        </authorList>
    </citation>
    <scope>NUCLEOTIDE SEQUENCE</scope>
    <source>
        <strain evidence="10">AG</strain>
    </source>
</reference>
<dbReference type="SMART" id="SM00320">
    <property type="entry name" value="WD40"/>
    <property type="match status" value="6"/>
</dbReference>
<proteinExistence type="inferred from homology"/>
<evidence type="ECO:0000256" key="5">
    <source>
        <dbReference type="ARBA" id="ARBA00022776"/>
    </source>
</evidence>
<dbReference type="PROSITE" id="PS50082">
    <property type="entry name" value="WD_REPEATS_2"/>
    <property type="match status" value="3"/>
</dbReference>
<dbReference type="Pfam" id="PF24807">
    <property type="entry name" value="WD40_CDC20-Fz"/>
    <property type="match status" value="1"/>
</dbReference>
<feature type="repeat" description="WD" evidence="7">
    <location>
        <begin position="402"/>
        <end position="443"/>
    </location>
</feature>